<sequence length="304" mass="33769">MKRYVAIIVTAVAGAYLAAALTLTSYMAAADTCTEVCIQVNDTSSHPFVTVRELNRDLGDIMNHAPGRPLSEVNTYEIEQRLAGIDKIEDAKALVLTSGKVLIEVTPMRPVARIFEGNKSYYINKDGKRISANARYHMDVPVIEGRFDRMNLRAEACLPLVRYISDNPEWDALVSAIKVDSPRDIILVPVIHGHVINVGDTSGFVEKLERLKIFYRKVMPEKGWSYYDTISVKWRGQVVATRAKKDRKAATVIAEDIDESDDATTMMPTDNALDGKGFPKTPKGNVQPQHKPSPAVKSKIEKPV</sequence>
<dbReference type="Proteomes" id="UP000711407">
    <property type="component" value="Unassembled WGS sequence"/>
</dbReference>
<proteinExistence type="predicted"/>
<protein>
    <submittedName>
        <fullName evidence="1">Cell division protein FtsQ/DivIB</fullName>
    </submittedName>
</protein>
<reference evidence="1" key="1">
    <citation type="journal article" date="2021" name="PeerJ">
        <title>Extensive microbial diversity within the chicken gut microbiome revealed by metagenomics and culture.</title>
        <authorList>
            <person name="Gilroy R."/>
            <person name="Ravi A."/>
            <person name="Getino M."/>
            <person name="Pursley I."/>
            <person name="Horton D.L."/>
            <person name="Alikhan N.F."/>
            <person name="Baker D."/>
            <person name="Gharbi K."/>
            <person name="Hall N."/>
            <person name="Watson M."/>
            <person name="Adriaenssens E.M."/>
            <person name="Foster-Nyarko E."/>
            <person name="Jarju S."/>
            <person name="Secka A."/>
            <person name="Antonio M."/>
            <person name="Oren A."/>
            <person name="Chaudhuri R.R."/>
            <person name="La Ragione R."/>
            <person name="Hildebrand F."/>
            <person name="Pallen M.J."/>
        </authorList>
    </citation>
    <scope>NUCLEOTIDE SEQUENCE</scope>
    <source>
        <strain evidence="1">4100</strain>
    </source>
</reference>
<keyword evidence="1" id="KW-0131">Cell cycle</keyword>
<organism evidence="1 2">
    <name type="scientific">Candidatus Amulumruptor caecigallinarius</name>
    <dbReference type="NCBI Taxonomy" id="2109911"/>
    <lineage>
        <taxon>Bacteria</taxon>
        <taxon>Pseudomonadati</taxon>
        <taxon>Bacteroidota</taxon>
        <taxon>Bacteroidia</taxon>
        <taxon>Bacteroidales</taxon>
        <taxon>Muribaculaceae</taxon>
        <taxon>Candidatus Amulumruptor</taxon>
    </lineage>
</organism>
<dbReference type="EMBL" id="DYXT01000016">
    <property type="protein sequence ID" value="HJE38543.1"/>
    <property type="molecule type" value="Genomic_DNA"/>
</dbReference>
<dbReference type="GO" id="GO:0051301">
    <property type="term" value="P:cell division"/>
    <property type="evidence" value="ECO:0007669"/>
    <property type="project" value="UniProtKB-KW"/>
</dbReference>
<comment type="caution">
    <text evidence="1">The sequence shown here is derived from an EMBL/GenBank/DDBJ whole genome shotgun (WGS) entry which is preliminary data.</text>
</comment>
<accession>A0A4Q0U8X4</accession>
<evidence type="ECO:0000313" key="1">
    <source>
        <dbReference type="EMBL" id="HJE38543.1"/>
    </source>
</evidence>
<gene>
    <name evidence="1" type="ORF">K8V47_02090</name>
</gene>
<name>A0A4Q0U8X4_9BACT</name>
<dbReference type="AlphaFoldDB" id="A0A4Q0U8X4"/>
<keyword evidence="1" id="KW-0132">Cell division</keyword>
<evidence type="ECO:0000313" key="2">
    <source>
        <dbReference type="Proteomes" id="UP000711407"/>
    </source>
</evidence>
<reference evidence="1" key="2">
    <citation type="submission" date="2021-09" db="EMBL/GenBank/DDBJ databases">
        <authorList>
            <person name="Gilroy R."/>
        </authorList>
    </citation>
    <scope>NUCLEOTIDE SEQUENCE</scope>
    <source>
        <strain evidence="1">4100</strain>
    </source>
</reference>